<organism evidence="14 15">
    <name type="scientific">Phoenix dactylifera</name>
    <name type="common">Date palm</name>
    <dbReference type="NCBI Taxonomy" id="42345"/>
    <lineage>
        <taxon>Eukaryota</taxon>
        <taxon>Viridiplantae</taxon>
        <taxon>Streptophyta</taxon>
        <taxon>Embryophyta</taxon>
        <taxon>Tracheophyta</taxon>
        <taxon>Spermatophyta</taxon>
        <taxon>Magnoliopsida</taxon>
        <taxon>Liliopsida</taxon>
        <taxon>Arecaceae</taxon>
        <taxon>Coryphoideae</taxon>
        <taxon>Phoeniceae</taxon>
        <taxon>Phoenix</taxon>
    </lineage>
</organism>
<protein>
    <submittedName>
        <fullName evidence="15">CDP-diacylglycerol--glycerol-3-phosphate 3-phosphatidyltransferase 1, chloroplastic isoform X1</fullName>
    </submittedName>
</protein>
<keyword evidence="8" id="KW-1133">Transmembrane helix</keyword>
<evidence type="ECO:0000256" key="13">
    <source>
        <dbReference type="RuleBase" id="RU003750"/>
    </source>
</evidence>
<evidence type="ECO:0000256" key="6">
    <source>
        <dbReference type="ARBA" id="ARBA00022692"/>
    </source>
</evidence>
<keyword evidence="14" id="KW-1185">Reference proteome</keyword>
<dbReference type="Gene3D" id="1.20.120.1760">
    <property type="match status" value="1"/>
</dbReference>
<dbReference type="InterPro" id="IPR000462">
    <property type="entry name" value="CDP-OH_P_trans"/>
</dbReference>
<dbReference type="GeneID" id="103717235"/>
<evidence type="ECO:0000256" key="8">
    <source>
        <dbReference type="ARBA" id="ARBA00022989"/>
    </source>
</evidence>
<keyword evidence="10" id="KW-0472">Membrane</keyword>
<evidence type="ECO:0000256" key="12">
    <source>
        <dbReference type="ARBA" id="ARBA00023264"/>
    </source>
</evidence>
<dbReference type="GO" id="GO:0005739">
    <property type="term" value="C:mitochondrion"/>
    <property type="evidence" value="ECO:0007669"/>
    <property type="project" value="TreeGrafter"/>
</dbReference>
<dbReference type="GO" id="GO:0016020">
    <property type="term" value="C:membrane"/>
    <property type="evidence" value="ECO:0007669"/>
    <property type="project" value="UniProtKB-SubCell"/>
</dbReference>
<evidence type="ECO:0000256" key="3">
    <source>
        <dbReference type="ARBA" id="ARBA00010441"/>
    </source>
</evidence>
<dbReference type="InterPro" id="IPR048254">
    <property type="entry name" value="CDP_ALCOHOL_P_TRANSF_CS"/>
</dbReference>
<name>A0A8B9A873_PHODC</name>
<comment type="similarity">
    <text evidence="3 13">Belongs to the CDP-alcohol phosphatidyltransferase class-I family.</text>
</comment>
<keyword evidence="9" id="KW-0443">Lipid metabolism</keyword>
<dbReference type="FunFam" id="1.20.120.1760:FF:000020">
    <property type="entry name" value="cardiolipin synthase (CMP-forming), mitochondrial"/>
    <property type="match status" value="1"/>
</dbReference>
<dbReference type="KEGG" id="pda:103717235"/>
<dbReference type="Proteomes" id="UP000228380">
    <property type="component" value="Chromosome 4"/>
</dbReference>
<reference evidence="15" key="2">
    <citation type="submission" date="2025-08" db="UniProtKB">
        <authorList>
            <consortium name="RefSeq"/>
        </authorList>
    </citation>
    <scope>IDENTIFICATION</scope>
    <source>
        <tissue evidence="15">Young leaves</tissue>
    </source>
</reference>
<accession>A0A8B9A873</accession>
<proteinExistence type="inferred from homology"/>
<keyword evidence="6" id="KW-0812">Transmembrane</keyword>
<evidence type="ECO:0000256" key="7">
    <source>
        <dbReference type="ARBA" id="ARBA00022946"/>
    </source>
</evidence>
<keyword evidence="4" id="KW-0444">Lipid biosynthesis</keyword>
<gene>
    <name evidence="15" type="primary">LOC103717235</name>
</gene>
<keyword evidence="7" id="KW-0809">Transit peptide</keyword>
<dbReference type="RefSeq" id="XP_038981902.1">
    <property type="nucleotide sequence ID" value="XM_039125974.1"/>
</dbReference>
<reference evidence="14" key="1">
    <citation type="journal article" date="2019" name="Nat. Commun.">
        <title>Genome-wide association mapping of date palm fruit traits.</title>
        <authorList>
            <person name="Hazzouri K.M."/>
            <person name="Gros-Balthazard M."/>
            <person name="Flowers J.M."/>
            <person name="Copetti D."/>
            <person name="Lemansour A."/>
            <person name="Lebrun M."/>
            <person name="Masmoudi K."/>
            <person name="Ferrand S."/>
            <person name="Dhar M.I."/>
            <person name="Fresquez Z.A."/>
            <person name="Rosas U."/>
            <person name="Zhang J."/>
            <person name="Talag J."/>
            <person name="Lee S."/>
            <person name="Kudrna D."/>
            <person name="Powell R.F."/>
            <person name="Leitch I.J."/>
            <person name="Krueger R.R."/>
            <person name="Wing R.A."/>
            <person name="Amiri K.M.A."/>
            <person name="Purugganan M.D."/>
        </authorList>
    </citation>
    <scope>NUCLEOTIDE SEQUENCE [LARGE SCALE GENOMIC DNA]</scope>
    <source>
        <strain evidence="14">cv. Khalas</strain>
    </source>
</reference>
<evidence type="ECO:0000256" key="9">
    <source>
        <dbReference type="ARBA" id="ARBA00023098"/>
    </source>
</evidence>
<evidence type="ECO:0000256" key="1">
    <source>
        <dbReference type="ARBA" id="ARBA00001936"/>
    </source>
</evidence>
<evidence type="ECO:0000256" key="11">
    <source>
        <dbReference type="ARBA" id="ARBA00023209"/>
    </source>
</evidence>
<keyword evidence="5 13" id="KW-0808">Transferase</keyword>
<evidence type="ECO:0000256" key="4">
    <source>
        <dbReference type="ARBA" id="ARBA00022516"/>
    </source>
</evidence>
<dbReference type="InterPro" id="IPR050324">
    <property type="entry name" value="CDP-alcohol_PTase-I"/>
</dbReference>
<comment type="subcellular location">
    <subcellularLocation>
        <location evidence="2">Membrane</location>
        <topology evidence="2">Multi-pass membrane protein</topology>
    </subcellularLocation>
</comment>
<evidence type="ECO:0000256" key="5">
    <source>
        <dbReference type="ARBA" id="ARBA00022679"/>
    </source>
</evidence>
<keyword evidence="11" id="KW-0594">Phospholipid biosynthesis</keyword>
<evidence type="ECO:0000256" key="2">
    <source>
        <dbReference type="ARBA" id="ARBA00004141"/>
    </source>
</evidence>
<dbReference type="PROSITE" id="PS00379">
    <property type="entry name" value="CDP_ALCOHOL_P_TRANSF"/>
    <property type="match status" value="1"/>
</dbReference>
<evidence type="ECO:0000313" key="15">
    <source>
        <dbReference type="RefSeq" id="XP_038981902.1"/>
    </source>
</evidence>
<comment type="cofactor">
    <cofactor evidence="1">
        <name>Mn(2+)</name>
        <dbReference type="ChEBI" id="CHEBI:29035"/>
    </cofactor>
</comment>
<dbReference type="GO" id="GO:0032049">
    <property type="term" value="P:cardiolipin biosynthetic process"/>
    <property type="evidence" value="ECO:0007669"/>
    <property type="project" value="TreeGrafter"/>
</dbReference>
<dbReference type="GO" id="GO:0043337">
    <property type="term" value="F:cardiolipin synthase (CMP-forming)"/>
    <property type="evidence" value="ECO:0007669"/>
    <property type="project" value="TreeGrafter"/>
</dbReference>
<dbReference type="AlphaFoldDB" id="A0A8B9A873"/>
<sequence length="389" mass="42522">MYAEKPRDTFLSSPPRWSSMAIFRTLRILIRNPNPTSRLSFHASELPFSSSTPSPHSLATFSPSTTSPALAVVPNPFSFVLRLTSSHPTLLSPLSRWVPFSGPLFLSSPPWKLSQSATPLYLRGKEAIFPKDLLKVRSFPIRLGFRSVGEVGRGVGDVIGWRQAPNVDGEIGRVGIGESFLNLPNLISLSRMVSGPLIGWMIMSEWYLPAFGGLVISGATDWLDGFLARKMGINSVIGSYLDPLADKVLIGCVAVAMVDKNLLHPGLVGLVVLRDIGLVSGAICKRASSLGWEWRSWSDFINVDATHREKMEPLFISKVNTVFQLLLVATALLQPEFGSEETHLYITYLSCLVASTTVASSIAYGAQHLCKRSASATEKWCNRSSSKSL</sequence>
<dbReference type="PANTHER" id="PTHR14269:SF60">
    <property type="entry name" value="CARDIOLIPIN SYNTHASE (CMP-FORMING)"/>
    <property type="match status" value="1"/>
</dbReference>
<evidence type="ECO:0000256" key="10">
    <source>
        <dbReference type="ARBA" id="ARBA00023136"/>
    </source>
</evidence>
<keyword evidence="12" id="KW-1208">Phospholipid metabolism</keyword>
<dbReference type="Pfam" id="PF01066">
    <property type="entry name" value="CDP-OH_P_transf"/>
    <property type="match status" value="1"/>
</dbReference>
<dbReference type="OrthoDB" id="10020554at2759"/>
<dbReference type="PANTHER" id="PTHR14269">
    <property type="entry name" value="CDP-DIACYLGLYCEROL--GLYCEROL-3-PHOSPHATE 3-PHOSPHATIDYLTRANSFERASE-RELATED"/>
    <property type="match status" value="1"/>
</dbReference>
<dbReference type="InterPro" id="IPR043130">
    <property type="entry name" value="CDP-OH_PTrfase_TM_dom"/>
</dbReference>
<evidence type="ECO:0000313" key="14">
    <source>
        <dbReference type="Proteomes" id="UP000228380"/>
    </source>
</evidence>